<keyword evidence="1" id="KW-1032">Host cell membrane</keyword>
<evidence type="ECO:0000256" key="9">
    <source>
        <dbReference type="ARBA" id="ARBA00023139"/>
    </source>
</evidence>
<keyword evidence="4" id="KW-0519">Myristate</keyword>
<evidence type="ECO:0000256" key="2">
    <source>
        <dbReference type="ARBA" id="ARBA00022553"/>
    </source>
</evidence>
<keyword evidence="3" id="KW-0920">Virion tegument</keyword>
<evidence type="ECO:0000256" key="6">
    <source>
        <dbReference type="ARBA" id="ARBA00022844"/>
    </source>
</evidence>
<gene>
    <name evidence="11" type="primary">UL11</name>
</gene>
<name>A0AAE6CZR0_9ALPH</name>
<dbReference type="RefSeq" id="YP_010798682.1">
    <property type="nucleotide sequence ID" value="NC_076509.1"/>
</dbReference>
<evidence type="ECO:0000313" key="11">
    <source>
        <dbReference type="EMBL" id="QBM10890.1"/>
    </source>
</evidence>
<evidence type="ECO:0000256" key="10">
    <source>
        <dbReference type="ARBA" id="ARBA00023288"/>
    </source>
</evidence>
<keyword evidence="7" id="KW-1043">Host membrane</keyword>
<evidence type="ECO:0000256" key="1">
    <source>
        <dbReference type="ARBA" id="ARBA00022511"/>
    </source>
</evidence>
<sequence>MGQSASCGWCRRNRILTRAGDVVALDASAFEDFSLDDLRALSARAGAPGPRGDEEDDDWATDVVTVAPAREKQPLLAKPYRPKRREVY</sequence>
<keyword evidence="8" id="KW-0472">Membrane</keyword>
<evidence type="ECO:0000256" key="7">
    <source>
        <dbReference type="ARBA" id="ARBA00022870"/>
    </source>
</evidence>
<dbReference type="KEGG" id="vg:80536931"/>
<evidence type="ECO:0000313" key="12">
    <source>
        <dbReference type="Proteomes" id="UP000828786"/>
    </source>
</evidence>
<accession>A0AAE6CZR0</accession>
<organism evidence="11 12">
    <name type="scientific">Caprine alphaherpesvirus 1</name>
    <dbReference type="NCBI Taxonomy" id="39944"/>
    <lineage>
        <taxon>Viruses</taxon>
        <taxon>Duplodnaviria</taxon>
        <taxon>Heunggongvirae</taxon>
        <taxon>Peploviricota</taxon>
        <taxon>Herviviricetes</taxon>
        <taxon>Herpesvirales</taxon>
        <taxon>Orthoherpesviridae</taxon>
        <taxon>Alphaherpesvirinae</taxon>
        <taxon>Varicellovirus</taxon>
        <taxon>Varicellovirus caprinealpha1</taxon>
    </lineage>
</organism>
<keyword evidence="10" id="KW-0449">Lipoprotein</keyword>
<keyword evidence="2" id="KW-0597">Phosphoprotein</keyword>
<evidence type="ECO:0000256" key="4">
    <source>
        <dbReference type="ARBA" id="ARBA00022707"/>
    </source>
</evidence>
<evidence type="ECO:0000256" key="5">
    <source>
        <dbReference type="ARBA" id="ARBA00022812"/>
    </source>
</evidence>
<dbReference type="GO" id="GO:0044423">
    <property type="term" value="C:virion component"/>
    <property type="evidence" value="ECO:0007669"/>
    <property type="project" value="UniProtKB-KW"/>
</dbReference>
<protein>
    <submittedName>
        <fullName evidence="11">Myristylated tegument protein</fullName>
    </submittedName>
</protein>
<keyword evidence="5" id="KW-1040">Host Golgi apparatus</keyword>
<reference evidence="11 12" key="1">
    <citation type="submission" date="2018-02" db="EMBL/GenBank/DDBJ databases">
        <title>A novel caprine herpesvirus isolated from goats in China.</title>
        <authorList>
            <person name="Hao F."/>
            <person name="Mao L."/>
            <person name="Li W."/>
        </authorList>
    </citation>
    <scope>NUCLEOTIDE SEQUENCE [LARGE SCALE GENOMIC DNA]</scope>
    <source>
        <strain evidence="11 12">JSHA1405</strain>
    </source>
</reference>
<keyword evidence="9" id="KW-0564">Palmitate</keyword>
<evidence type="ECO:0000256" key="8">
    <source>
        <dbReference type="ARBA" id="ARBA00023136"/>
    </source>
</evidence>
<dbReference type="GeneID" id="80536931"/>
<proteinExistence type="predicted"/>
<dbReference type="EMBL" id="MG989243">
    <property type="protein sequence ID" value="QBM10890.1"/>
    <property type="molecule type" value="Genomic_DNA"/>
</dbReference>
<keyword evidence="6" id="KW-0946">Virion</keyword>
<dbReference type="InterPro" id="IPR024351">
    <property type="entry name" value="Tegument_UL11_Herpesvir"/>
</dbReference>
<dbReference type="Proteomes" id="UP000828786">
    <property type="component" value="Segment"/>
</dbReference>
<evidence type="ECO:0000256" key="3">
    <source>
        <dbReference type="ARBA" id="ARBA00022580"/>
    </source>
</evidence>
<dbReference type="Pfam" id="PF11094">
    <property type="entry name" value="UL11"/>
    <property type="match status" value="1"/>
</dbReference>
<keyword evidence="12" id="KW-1185">Reference proteome</keyword>